<comment type="subcellular location">
    <subcellularLocation>
        <location evidence="1">Endomembrane system</location>
        <topology evidence="1">Multi-pass membrane protein</topology>
    </subcellularLocation>
</comment>
<evidence type="ECO:0000256" key="5">
    <source>
        <dbReference type="SAM" id="MobiDB-lite"/>
    </source>
</evidence>
<comment type="caution">
    <text evidence="7">The sequence shown here is derived from an EMBL/GenBank/DDBJ whole genome shotgun (WGS) entry which is preliminary data.</text>
</comment>
<proteinExistence type="predicted"/>
<evidence type="ECO:0000256" key="4">
    <source>
        <dbReference type="ARBA" id="ARBA00023136"/>
    </source>
</evidence>
<dbReference type="InterPro" id="IPR018819">
    <property type="entry name" value="Nur1/Mug154"/>
</dbReference>
<evidence type="ECO:0008006" key="9">
    <source>
        <dbReference type="Google" id="ProtNLM"/>
    </source>
</evidence>
<feature type="compositionally biased region" description="Basic and acidic residues" evidence="5">
    <location>
        <begin position="87"/>
        <end position="99"/>
    </location>
</feature>
<feature type="transmembrane region" description="Helical" evidence="6">
    <location>
        <begin position="111"/>
        <end position="131"/>
    </location>
</feature>
<evidence type="ECO:0000256" key="2">
    <source>
        <dbReference type="ARBA" id="ARBA00022692"/>
    </source>
</evidence>
<feature type="region of interest" description="Disordered" evidence="5">
    <location>
        <begin position="358"/>
        <end position="386"/>
    </location>
</feature>
<dbReference type="OrthoDB" id="3363151at2759"/>
<dbReference type="GO" id="GO:0012505">
    <property type="term" value="C:endomembrane system"/>
    <property type="evidence" value="ECO:0007669"/>
    <property type="project" value="UniProtKB-SubCell"/>
</dbReference>
<keyword evidence="3 6" id="KW-1133">Transmembrane helix</keyword>
<sequence>MAVIRRRQGSLWDAVREAPRDWLLHLAEDYELIDWSRVSEATSWPCALVLNGLFVLVSLARQISAHADDADVLVDSDRRRWSGRGSSDGRSDRYADNATDKGSAGSTVASVLLFLQVSLYIVSIANAWRLFASKRAYQLRMTDIGATAPTSSCRRVAAGSRRPSWSRSFAGRCLWAVWRWISRTDEQGQDEIWELSLWTPPMFSRNLFCWYSPVQLLVLSFMDGSNWYYILPLAAAVAGQCTFVVFAYSTLVKDKQILFGEVHNEYNQKFVNPRVFAPKADVSTSTADDWQQAGRLPSGVASSGLALARARIEQIKRNDSARRRTTALVAEDTDYQNYPPRDVRRDAPRYKYVESGEPRYRHVGGDEPGHGSAGEVEPRYRQADERTSVAIPHSGASGAEGYMRPRPTVSAVDRLYESQYRAAAVAPDRHGGSERLGEPYTQRAEPIGTQRVRDRSSQRRRYTSALESPRRNPYM</sequence>
<keyword evidence="8" id="KW-1185">Reference proteome</keyword>
<feature type="region of interest" description="Disordered" evidence="5">
    <location>
        <begin position="423"/>
        <end position="475"/>
    </location>
</feature>
<dbReference type="GO" id="GO:0043007">
    <property type="term" value="P:maintenance of rDNA"/>
    <property type="evidence" value="ECO:0007669"/>
    <property type="project" value="TreeGrafter"/>
</dbReference>
<protein>
    <recommendedName>
        <fullName evidence="9">Nuclear rim protein 1</fullName>
    </recommendedName>
</protein>
<evidence type="ECO:0000256" key="3">
    <source>
        <dbReference type="ARBA" id="ARBA00022989"/>
    </source>
</evidence>
<feature type="region of interest" description="Disordered" evidence="5">
    <location>
        <begin position="80"/>
        <end position="103"/>
    </location>
</feature>
<feature type="compositionally biased region" description="Basic and acidic residues" evidence="5">
    <location>
        <begin position="376"/>
        <end position="386"/>
    </location>
</feature>
<dbReference type="EMBL" id="JANBOI010001699">
    <property type="protein sequence ID" value="KAJ1726222.1"/>
    <property type="molecule type" value="Genomic_DNA"/>
</dbReference>
<gene>
    <name evidence="7" type="ORF">LPJ61_005338</name>
</gene>
<dbReference type="GO" id="GO:0007096">
    <property type="term" value="P:regulation of exit from mitosis"/>
    <property type="evidence" value="ECO:0007669"/>
    <property type="project" value="TreeGrafter"/>
</dbReference>
<feature type="transmembrane region" description="Helical" evidence="6">
    <location>
        <begin position="227"/>
        <end position="248"/>
    </location>
</feature>
<name>A0A9W7Y7L4_9FUNG</name>
<dbReference type="Proteomes" id="UP001143981">
    <property type="component" value="Unassembled WGS sequence"/>
</dbReference>
<evidence type="ECO:0000313" key="8">
    <source>
        <dbReference type="Proteomes" id="UP001143981"/>
    </source>
</evidence>
<feature type="compositionally biased region" description="Basic and acidic residues" evidence="5">
    <location>
        <begin position="358"/>
        <end position="369"/>
    </location>
</feature>
<evidence type="ECO:0000313" key="7">
    <source>
        <dbReference type="EMBL" id="KAJ1726222.1"/>
    </source>
</evidence>
<dbReference type="AlphaFoldDB" id="A0A9W7Y7L4"/>
<organism evidence="7 8">
    <name type="scientific">Coemansia biformis</name>
    <dbReference type="NCBI Taxonomy" id="1286918"/>
    <lineage>
        <taxon>Eukaryota</taxon>
        <taxon>Fungi</taxon>
        <taxon>Fungi incertae sedis</taxon>
        <taxon>Zoopagomycota</taxon>
        <taxon>Kickxellomycotina</taxon>
        <taxon>Kickxellomycetes</taxon>
        <taxon>Kickxellales</taxon>
        <taxon>Kickxellaceae</taxon>
        <taxon>Coemansia</taxon>
    </lineage>
</organism>
<accession>A0A9W7Y7L4</accession>
<dbReference type="PANTHER" id="PTHR28293">
    <property type="entry name" value="NUCLEAR RIM PROTEIN 1"/>
    <property type="match status" value="1"/>
</dbReference>
<reference evidence="7" key="1">
    <citation type="submission" date="2022-07" db="EMBL/GenBank/DDBJ databases">
        <title>Phylogenomic reconstructions and comparative analyses of Kickxellomycotina fungi.</title>
        <authorList>
            <person name="Reynolds N.K."/>
            <person name="Stajich J.E."/>
            <person name="Barry K."/>
            <person name="Grigoriev I.V."/>
            <person name="Crous P."/>
            <person name="Smith M.E."/>
        </authorList>
    </citation>
    <scope>NUCLEOTIDE SEQUENCE</scope>
    <source>
        <strain evidence="7">BCRC 34381</strain>
    </source>
</reference>
<dbReference type="PANTHER" id="PTHR28293:SF1">
    <property type="entry name" value="NUCLEAR RIM PROTEIN 1"/>
    <property type="match status" value="1"/>
</dbReference>
<evidence type="ECO:0000256" key="1">
    <source>
        <dbReference type="ARBA" id="ARBA00004127"/>
    </source>
</evidence>
<evidence type="ECO:0000256" key="6">
    <source>
        <dbReference type="SAM" id="Phobius"/>
    </source>
</evidence>
<keyword evidence="4 6" id="KW-0472">Membrane</keyword>
<keyword evidence="2 6" id="KW-0812">Transmembrane</keyword>
<dbReference type="Pfam" id="PF10332">
    <property type="entry name" value="DUF2418"/>
    <property type="match status" value="1"/>
</dbReference>
<feature type="compositionally biased region" description="Basic and acidic residues" evidence="5">
    <location>
        <begin position="427"/>
        <end position="437"/>
    </location>
</feature>